<keyword evidence="4 5" id="KW-0472">Membrane</keyword>
<dbReference type="Pfam" id="PF01758">
    <property type="entry name" value="SBF"/>
    <property type="match status" value="1"/>
</dbReference>
<sequence length="290" mass="31596">MTYIDYLLSAVLMLITFAIGSSLRFADFENIFKNSKPLLLGLFLQMVFLPICAFIIAEFAGLSPAEKVGLIIVAICPGGTTSNFISYLIKADTALAVALTAVNSLLILLTIPLLSNLAVVTFMDSHTEVSLPILNMVWDVTKIIIVPAVLGLLFNRFFSNIAQKIKFPLKVINTSLLGIVFLIKFFAGEESGGSGISVDEIFRLLPATLLMHLSAMILSYFIAIKPPFRLSGVQATTISIEVGLQNTVLAIFVAGTLMHNTDMTKPALVYAMFSFFTTLAFALITIRIKK</sequence>
<accession>A0ABS3PYT6</accession>
<dbReference type="InterPro" id="IPR002657">
    <property type="entry name" value="BilAc:Na_symport/Acr3"/>
</dbReference>
<keyword evidence="7" id="KW-1185">Reference proteome</keyword>
<keyword evidence="2 5" id="KW-0812">Transmembrane</keyword>
<feature type="transmembrane region" description="Helical" evidence="5">
    <location>
        <begin position="6"/>
        <end position="26"/>
    </location>
</feature>
<feature type="transmembrane region" description="Helical" evidence="5">
    <location>
        <begin position="267"/>
        <end position="286"/>
    </location>
</feature>
<comment type="subcellular location">
    <subcellularLocation>
        <location evidence="1">Membrane</location>
        <topology evidence="1">Multi-pass membrane protein</topology>
    </subcellularLocation>
</comment>
<feature type="transmembrane region" description="Helical" evidence="5">
    <location>
        <begin position="235"/>
        <end position="255"/>
    </location>
</feature>
<evidence type="ECO:0000256" key="2">
    <source>
        <dbReference type="ARBA" id="ARBA00022692"/>
    </source>
</evidence>
<evidence type="ECO:0000313" key="6">
    <source>
        <dbReference type="EMBL" id="MBO1884498.1"/>
    </source>
</evidence>
<comment type="caution">
    <text evidence="6">The sequence shown here is derived from an EMBL/GenBank/DDBJ whole genome shotgun (WGS) entry which is preliminary data.</text>
</comment>
<dbReference type="PANTHER" id="PTHR10361">
    <property type="entry name" value="SODIUM-BILE ACID COTRANSPORTER"/>
    <property type="match status" value="1"/>
</dbReference>
<feature type="transmembrane region" description="Helical" evidence="5">
    <location>
        <begin position="38"/>
        <end position="62"/>
    </location>
</feature>
<dbReference type="RefSeq" id="WP_208058981.1">
    <property type="nucleotide sequence ID" value="NZ_JAGDYP010000006.1"/>
</dbReference>
<reference evidence="6 7" key="1">
    <citation type="submission" date="2021-03" db="EMBL/GenBank/DDBJ databases">
        <title>Isolation and description of Capnocytophaga bilenii sp. nov., a novel Capnocytophaga species, isolated from a gingivitis subject.</title>
        <authorList>
            <person name="Antezack A."/>
            <person name="Monnet-Corti V."/>
            <person name="La Scola B."/>
        </authorList>
    </citation>
    <scope>NUCLEOTIDE SEQUENCE [LARGE SCALE GENOMIC DNA]</scope>
    <source>
        <strain evidence="6 7">Marseille-Q4570</strain>
    </source>
</reference>
<feature type="transmembrane region" description="Helical" evidence="5">
    <location>
        <begin position="167"/>
        <end position="186"/>
    </location>
</feature>
<evidence type="ECO:0000256" key="5">
    <source>
        <dbReference type="SAM" id="Phobius"/>
    </source>
</evidence>
<feature type="transmembrane region" description="Helical" evidence="5">
    <location>
        <begin position="135"/>
        <end position="155"/>
    </location>
</feature>
<feature type="transmembrane region" description="Helical" evidence="5">
    <location>
        <begin position="68"/>
        <end position="89"/>
    </location>
</feature>
<dbReference type="EMBL" id="JAGDYP010000006">
    <property type="protein sequence ID" value="MBO1884498.1"/>
    <property type="molecule type" value="Genomic_DNA"/>
</dbReference>
<feature type="transmembrane region" description="Helical" evidence="5">
    <location>
        <begin position="96"/>
        <end position="115"/>
    </location>
</feature>
<dbReference type="PANTHER" id="PTHR10361:SF24">
    <property type="entry name" value="P3 PROTEIN"/>
    <property type="match status" value="1"/>
</dbReference>
<evidence type="ECO:0000256" key="1">
    <source>
        <dbReference type="ARBA" id="ARBA00004141"/>
    </source>
</evidence>
<evidence type="ECO:0000256" key="4">
    <source>
        <dbReference type="ARBA" id="ARBA00023136"/>
    </source>
</evidence>
<gene>
    <name evidence="6" type="ORF">J4N46_08735</name>
</gene>
<dbReference type="InterPro" id="IPR038770">
    <property type="entry name" value="Na+/solute_symporter_sf"/>
</dbReference>
<dbReference type="Proteomes" id="UP000681610">
    <property type="component" value="Unassembled WGS sequence"/>
</dbReference>
<evidence type="ECO:0000256" key="3">
    <source>
        <dbReference type="ARBA" id="ARBA00022989"/>
    </source>
</evidence>
<evidence type="ECO:0000313" key="7">
    <source>
        <dbReference type="Proteomes" id="UP000681610"/>
    </source>
</evidence>
<protein>
    <submittedName>
        <fullName evidence="6">Bile acid:sodium symporter family protein</fullName>
    </submittedName>
</protein>
<keyword evidence="3 5" id="KW-1133">Transmembrane helix</keyword>
<dbReference type="InterPro" id="IPR004710">
    <property type="entry name" value="Bilac:Na_transpt"/>
</dbReference>
<feature type="transmembrane region" description="Helical" evidence="5">
    <location>
        <begin position="201"/>
        <end position="223"/>
    </location>
</feature>
<dbReference type="Gene3D" id="1.20.1530.20">
    <property type="match status" value="1"/>
</dbReference>
<name>A0ABS3PYT6_9FLAO</name>
<proteinExistence type="predicted"/>
<organism evidence="6 7">
    <name type="scientific">Capnocytophaga bilenii</name>
    <dbReference type="NCBI Taxonomy" id="2819369"/>
    <lineage>
        <taxon>Bacteria</taxon>
        <taxon>Pseudomonadati</taxon>
        <taxon>Bacteroidota</taxon>
        <taxon>Flavobacteriia</taxon>
        <taxon>Flavobacteriales</taxon>
        <taxon>Flavobacteriaceae</taxon>
        <taxon>Capnocytophaga</taxon>
    </lineage>
</organism>